<proteinExistence type="predicted"/>
<gene>
    <name evidence="1" type="ORF">IE53DRAFT_402675</name>
</gene>
<name>A0ACD0P873_9BASI</name>
<keyword evidence="2" id="KW-1185">Reference proteome</keyword>
<protein>
    <submittedName>
        <fullName evidence="1">Kinase-like protein</fullName>
    </submittedName>
</protein>
<evidence type="ECO:0000313" key="2">
    <source>
        <dbReference type="Proteomes" id="UP000245626"/>
    </source>
</evidence>
<sequence>MTIATSSNSSVRDISGATDGLKLPLPPVSLEFPLREQQSSSEIQRHRYVRKGGSRDAKHAVIGRGGFGTVYKYHRDDSLTPNPSLDQAEAGKCTSTYWQPVHAPSSVLLNGDGEPDRKPTSSQLGKLGKVVPSFEISKESGQDPRDVASSKDPAKECRKKAPSIIVVKVCKTPSSGSYDELPKTKLADKKTRQAALRDDTGKHIRIVRGEARIFRYLQATQKVRNGVKDSHLVRLLADLPSRRPDGTEEPLPLDDTPPIRLLVFEKLVELGCDLKPDGTWAKAKTPWSREKVEEFALDIAKGLRFLHMHNVTHGDLKPSNLMRDPRTGKVKIIDLGASRRFIRLPNFERESVTVVEEVDEAHITRNKAVPTLPSSQCEGLGSLTGSPHYMAPEVLLQSSRYTSASGNLYSVLEDYELRPERLPEVEARKYFQLALTDFKRGWGIKADIWSWACTVLSLLTRTLADRRLAGSNTICPFPFDSETETPDTLFPMHSPASHELELPRFHAWSRQNPLTIMATTVEGRALPVFARWMDSCLLSLVRQALKHQDDRPTAAVISEILESDQKSRSPTTPTATSPTMRAATHCESSPSIASQDLTKVDDQIGQEPKLAKLEGQAESMFETASSSSDKKMEVKAEDEQVEVLVSSDDQPATKALRDRGGFDQSRPPPLALQQISNSLSEQHCAPIVDGGLEDAGGNASLRHDGMNFPPSVAHGQPRMSMISDVCPDPGFDLQSQGGLYYLVPRRTEDVELMHEDPTIRNPSECWNNGTNLPSGRVHGPARSLRKLPSLFGQKLRTMRTKSSFFRPSSPSFPNGPIELELKPQGVALSNYRNPGESDTWGIRRNSFFEPQAFAFRGQGGQPLPDASRSPLQLNSQEQKQDFGMEDEKNLRPPPILVANAFRRCRACGGSGIDRVQQGENYPPHLKGRTLIEMARPVSMVFAPSTEGRDSRRSSASSATSGVKPSLALLPSTVSPYPCPEGRLLSGRDPGKRAGTPSYSGFKRTTDPSTLSKDTSQTIASIFRKASLSSYPSVVRKR</sequence>
<organism evidence="1 2">
    <name type="scientific">Violaceomyces palustris</name>
    <dbReference type="NCBI Taxonomy" id="1673888"/>
    <lineage>
        <taxon>Eukaryota</taxon>
        <taxon>Fungi</taxon>
        <taxon>Dikarya</taxon>
        <taxon>Basidiomycota</taxon>
        <taxon>Ustilaginomycotina</taxon>
        <taxon>Ustilaginomycetes</taxon>
        <taxon>Violaceomycetales</taxon>
        <taxon>Violaceomycetaceae</taxon>
        <taxon>Violaceomyces</taxon>
    </lineage>
</organism>
<dbReference type="EMBL" id="KZ819690">
    <property type="protein sequence ID" value="PWN54254.1"/>
    <property type="molecule type" value="Genomic_DNA"/>
</dbReference>
<accession>A0ACD0P873</accession>
<dbReference type="Proteomes" id="UP000245626">
    <property type="component" value="Unassembled WGS sequence"/>
</dbReference>
<evidence type="ECO:0000313" key="1">
    <source>
        <dbReference type="EMBL" id="PWN54254.1"/>
    </source>
</evidence>
<reference evidence="1 2" key="1">
    <citation type="journal article" date="2018" name="Mol. Biol. Evol.">
        <title>Broad Genomic Sampling Reveals a Smut Pathogenic Ancestry of the Fungal Clade Ustilaginomycotina.</title>
        <authorList>
            <person name="Kijpornyongpan T."/>
            <person name="Mondo S.J."/>
            <person name="Barry K."/>
            <person name="Sandor L."/>
            <person name="Lee J."/>
            <person name="Lipzen A."/>
            <person name="Pangilinan J."/>
            <person name="LaButti K."/>
            <person name="Hainaut M."/>
            <person name="Henrissat B."/>
            <person name="Grigoriev I.V."/>
            <person name="Spatafora J.W."/>
            <person name="Aime M.C."/>
        </authorList>
    </citation>
    <scope>NUCLEOTIDE SEQUENCE [LARGE SCALE GENOMIC DNA]</scope>
    <source>
        <strain evidence="1 2">SA 807</strain>
    </source>
</reference>